<keyword evidence="1" id="KW-0963">Cytoplasm</keyword>
<accession>A0A0R1GJ89</accession>
<dbReference type="GO" id="GO:0004827">
    <property type="term" value="F:proline-tRNA ligase activity"/>
    <property type="evidence" value="ECO:0007669"/>
    <property type="project" value="UniProtKB-UniRule"/>
</dbReference>
<keyword evidence="2" id="KW-0436">Ligase</keyword>
<dbReference type="EC" id="6.1.1.15" evidence="7"/>
<keyword evidence="4" id="KW-0067">ATP-binding</keyword>
<dbReference type="InterPro" id="IPR036621">
    <property type="entry name" value="Anticodon-bd_dom_sf"/>
</dbReference>
<keyword evidence="6 11" id="KW-0030">Aminoacyl-tRNA synthetase</keyword>
<evidence type="ECO:0000313" key="12">
    <source>
        <dbReference type="Proteomes" id="UP000051461"/>
    </source>
</evidence>
<evidence type="ECO:0000256" key="2">
    <source>
        <dbReference type="ARBA" id="ARBA00022598"/>
    </source>
</evidence>
<proteinExistence type="predicted"/>
<dbReference type="CDD" id="cd04334">
    <property type="entry name" value="ProRS-INS"/>
    <property type="match status" value="1"/>
</dbReference>
<dbReference type="Pfam" id="PF04073">
    <property type="entry name" value="tRNA_edit"/>
    <property type="match status" value="1"/>
</dbReference>
<feature type="domain" description="YbaK/aminoacyl-tRNA synthetase-associated" evidence="10">
    <location>
        <begin position="239"/>
        <end position="354"/>
    </location>
</feature>
<dbReference type="GO" id="GO:0016740">
    <property type="term" value="F:transferase activity"/>
    <property type="evidence" value="ECO:0007669"/>
    <property type="project" value="UniProtKB-ARBA"/>
</dbReference>
<dbReference type="NCBIfam" id="TIGR00409">
    <property type="entry name" value="proS_fam_II"/>
    <property type="match status" value="1"/>
</dbReference>
<sequence length="556" mass="60756">MEQSKLFSPTLKETPNETTVKSQQLLLRAGYIRQASTGNYAYLPLAYRVLTKLKRQLHHELAQVNAAEMMMPTLTATTETTPLQMTDIQGHQYGLGAQPNAVLTDLVKDQLNSYKKLPQVLYHIQPAFQPEMYFNGLQHHREMLQATVSAFCATTAQTEQVTRQIEKAFQYVLTTCGLTFKLVQAAQDTTALVVLTDVGTQTIAFSTESDYAATVEVATSLDLATVAATSAEPLEKIATPGVKTIADVAAFLNVTPAQTVKSMLFIADQQPVLALVQGEDEVSTTKLQRALGAQAVTLATDDVAQQFLGANFGSLGPIGLPDTVQIIADLRLKALTNVVVGANQDGYHYQHANLKRDFTPAAFADLRLVREQELSPDGEGVLKFAKGVPVATLAKLGTRYSEAQQATFLDENGRSQFLTLGTYTFDFTNLFNVLAAQWSDVQGLTWPQAIAPFDIHVIPVNVKNKAQADLAETITSMLETAGYHVLLDDRQERAGVKFADSDLIGIPMRITVGKKAEDEIVEIKLRRTGAVIEVQKSEVVANIEILLQQLTAENND</sequence>
<dbReference type="SUPFAM" id="SSF55826">
    <property type="entry name" value="YbaK/ProRS associated domain"/>
    <property type="match status" value="1"/>
</dbReference>
<evidence type="ECO:0000256" key="7">
    <source>
        <dbReference type="NCBIfam" id="TIGR00409"/>
    </source>
</evidence>
<evidence type="ECO:0000256" key="3">
    <source>
        <dbReference type="ARBA" id="ARBA00022741"/>
    </source>
</evidence>
<dbReference type="InterPro" id="IPR044140">
    <property type="entry name" value="ProRS_anticodon_short"/>
</dbReference>
<reference evidence="11 12" key="1">
    <citation type="journal article" date="2015" name="Genome Announc.">
        <title>Expanding the biotechnology potential of lactobacilli through comparative genomics of 213 strains and associated genera.</title>
        <authorList>
            <person name="Sun Z."/>
            <person name="Harris H.M."/>
            <person name="McCann A."/>
            <person name="Guo C."/>
            <person name="Argimon S."/>
            <person name="Zhang W."/>
            <person name="Yang X."/>
            <person name="Jeffery I.B."/>
            <person name="Cooney J.C."/>
            <person name="Kagawa T.F."/>
            <person name="Liu W."/>
            <person name="Song Y."/>
            <person name="Salvetti E."/>
            <person name="Wrobel A."/>
            <person name="Rasinkangas P."/>
            <person name="Parkhill J."/>
            <person name="Rea M.C."/>
            <person name="O'Sullivan O."/>
            <person name="Ritari J."/>
            <person name="Douillard F.P."/>
            <person name="Paul Ross R."/>
            <person name="Yang R."/>
            <person name="Briner A.E."/>
            <person name="Felis G.E."/>
            <person name="de Vos W.M."/>
            <person name="Barrangou R."/>
            <person name="Klaenhammer T.R."/>
            <person name="Caufield P.W."/>
            <person name="Cui Y."/>
            <person name="Zhang H."/>
            <person name="O'Toole P.W."/>
        </authorList>
    </citation>
    <scope>NUCLEOTIDE SEQUENCE [LARGE SCALE GENOMIC DNA]</scope>
    <source>
        <strain evidence="11 12">DSM 20003</strain>
    </source>
</reference>
<dbReference type="Pfam" id="PF00587">
    <property type="entry name" value="tRNA-synt_2b"/>
    <property type="match status" value="1"/>
</dbReference>
<evidence type="ECO:0000256" key="6">
    <source>
        <dbReference type="ARBA" id="ARBA00023146"/>
    </source>
</evidence>
<dbReference type="InterPro" id="IPR050062">
    <property type="entry name" value="Pro-tRNA_synthetase"/>
</dbReference>
<dbReference type="InterPro" id="IPR045864">
    <property type="entry name" value="aa-tRNA-synth_II/BPL/LPL"/>
</dbReference>
<dbReference type="SUPFAM" id="SSF52954">
    <property type="entry name" value="Class II aaRS ABD-related"/>
    <property type="match status" value="1"/>
</dbReference>
<dbReference type="GO" id="GO:0006433">
    <property type="term" value="P:prolyl-tRNA aminoacylation"/>
    <property type="evidence" value="ECO:0007669"/>
    <property type="project" value="UniProtKB-UniRule"/>
</dbReference>
<gene>
    <name evidence="11" type="ORF">FC07_GL000738</name>
</gene>
<feature type="domain" description="Aminoacyl-tRNA synthetase class II (G/ P/ S/T)" evidence="8">
    <location>
        <begin position="89"/>
        <end position="424"/>
    </location>
</feature>
<dbReference type="PANTHER" id="PTHR42753:SF2">
    <property type="entry name" value="PROLINE--TRNA LIGASE"/>
    <property type="match status" value="1"/>
</dbReference>
<keyword evidence="12" id="KW-1185">Reference proteome</keyword>
<dbReference type="CDD" id="cd00861">
    <property type="entry name" value="ProRS_anticodon_short"/>
    <property type="match status" value="1"/>
</dbReference>
<dbReference type="EMBL" id="AZDA01000093">
    <property type="protein sequence ID" value="KRK34174.1"/>
    <property type="molecule type" value="Genomic_DNA"/>
</dbReference>
<dbReference type="GO" id="GO:0005829">
    <property type="term" value="C:cytosol"/>
    <property type="evidence" value="ECO:0007669"/>
    <property type="project" value="TreeGrafter"/>
</dbReference>
<dbReference type="PANTHER" id="PTHR42753">
    <property type="entry name" value="MITOCHONDRIAL RIBOSOME PROTEIN L39/PROLYL-TRNA LIGASE FAMILY MEMBER"/>
    <property type="match status" value="1"/>
</dbReference>
<dbReference type="InterPro" id="IPR007214">
    <property type="entry name" value="YbaK/aa-tRNA-synth-assoc-dom"/>
</dbReference>
<dbReference type="PATRIC" id="fig|1423726.3.peg.760"/>
<dbReference type="STRING" id="1423726.FC07_GL000738"/>
<evidence type="ECO:0000259" key="8">
    <source>
        <dbReference type="Pfam" id="PF00587"/>
    </source>
</evidence>
<evidence type="ECO:0000259" key="10">
    <source>
        <dbReference type="Pfam" id="PF04073"/>
    </source>
</evidence>
<organism evidence="11 12">
    <name type="scientific">Loigolactobacillus bifermentans DSM 20003</name>
    <dbReference type="NCBI Taxonomy" id="1423726"/>
    <lineage>
        <taxon>Bacteria</taxon>
        <taxon>Bacillati</taxon>
        <taxon>Bacillota</taxon>
        <taxon>Bacilli</taxon>
        <taxon>Lactobacillales</taxon>
        <taxon>Lactobacillaceae</taxon>
        <taxon>Loigolactobacillus</taxon>
    </lineage>
</organism>
<evidence type="ECO:0000256" key="4">
    <source>
        <dbReference type="ARBA" id="ARBA00022840"/>
    </source>
</evidence>
<keyword evidence="3" id="KW-0547">Nucleotide-binding</keyword>
<evidence type="ECO:0000313" key="11">
    <source>
        <dbReference type="EMBL" id="KRK34174.1"/>
    </source>
</evidence>
<name>A0A0R1GJ89_9LACO</name>
<dbReference type="Gene3D" id="3.90.960.10">
    <property type="entry name" value="YbaK/aminoacyl-tRNA synthetase-associated domain"/>
    <property type="match status" value="1"/>
</dbReference>
<feature type="domain" description="Anticodon-binding" evidence="9">
    <location>
        <begin position="455"/>
        <end position="543"/>
    </location>
</feature>
<dbReference type="FunFam" id="3.40.50.800:FF:000011">
    <property type="entry name" value="Proline--tRNA ligase"/>
    <property type="match status" value="1"/>
</dbReference>
<keyword evidence="5" id="KW-0648">Protein biosynthesis</keyword>
<evidence type="ECO:0000259" key="9">
    <source>
        <dbReference type="Pfam" id="PF03129"/>
    </source>
</evidence>
<protein>
    <recommendedName>
        <fullName evidence="7">Proline--tRNA ligase</fullName>
        <ecNumber evidence="7">6.1.1.15</ecNumber>
    </recommendedName>
</protein>
<dbReference type="Pfam" id="PF03129">
    <property type="entry name" value="HGTP_anticodon"/>
    <property type="match status" value="1"/>
</dbReference>
<dbReference type="InterPro" id="IPR002314">
    <property type="entry name" value="aa-tRNA-synt_IIb"/>
</dbReference>
<dbReference type="InterPro" id="IPR004500">
    <property type="entry name" value="Pro-tRNA-synth_IIa_bac-type"/>
</dbReference>
<dbReference type="GO" id="GO:0005524">
    <property type="term" value="F:ATP binding"/>
    <property type="evidence" value="ECO:0007669"/>
    <property type="project" value="UniProtKB-KW"/>
</dbReference>
<dbReference type="SUPFAM" id="SSF55681">
    <property type="entry name" value="Class II aaRS and biotin synthetases"/>
    <property type="match status" value="1"/>
</dbReference>
<dbReference type="AlphaFoldDB" id="A0A0R1GJ89"/>
<dbReference type="InterPro" id="IPR036754">
    <property type="entry name" value="YbaK/aa-tRNA-synt-asso_dom_sf"/>
</dbReference>
<dbReference type="Gene3D" id="3.30.930.10">
    <property type="entry name" value="Bira Bifunctional Protein, Domain 2"/>
    <property type="match status" value="2"/>
</dbReference>
<dbReference type="GO" id="GO:0140096">
    <property type="term" value="F:catalytic activity, acting on a protein"/>
    <property type="evidence" value="ECO:0007669"/>
    <property type="project" value="UniProtKB-ARBA"/>
</dbReference>
<evidence type="ECO:0000256" key="1">
    <source>
        <dbReference type="ARBA" id="ARBA00022490"/>
    </source>
</evidence>
<dbReference type="RefSeq" id="WP_057905161.1">
    <property type="nucleotide sequence ID" value="NZ_AZDA01000093.1"/>
</dbReference>
<dbReference type="Gene3D" id="3.40.50.800">
    <property type="entry name" value="Anticodon-binding domain"/>
    <property type="match status" value="1"/>
</dbReference>
<dbReference type="GO" id="GO:0002161">
    <property type="term" value="F:aminoacyl-tRNA deacylase activity"/>
    <property type="evidence" value="ECO:0007669"/>
    <property type="project" value="InterPro"/>
</dbReference>
<comment type="caution">
    <text evidence="11">The sequence shown here is derived from an EMBL/GenBank/DDBJ whole genome shotgun (WGS) entry which is preliminary data.</text>
</comment>
<evidence type="ECO:0000256" key="5">
    <source>
        <dbReference type="ARBA" id="ARBA00022917"/>
    </source>
</evidence>
<dbReference type="InterPro" id="IPR004154">
    <property type="entry name" value="Anticodon-bd"/>
</dbReference>
<dbReference type="OrthoDB" id="9809052at2"/>
<dbReference type="Proteomes" id="UP000051461">
    <property type="component" value="Unassembled WGS sequence"/>
</dbReference>